<dbReference type="PANTHER" id="PTHR24104:SF59">
    <property type="entry name" value="TRIPARTITE MOTIF-CONTAINING PROTEIN 2-LIKE"/>
    <property type="match status" value="1"/>
</dbReference>
<dbReference type="PROSITE" id="PS51125">
    <property type="entry name" value="NHL"/>
    <property type="match status" value="3"/>
</dbReference>
<feature type="compositionally biased region" description="Low complexity" evidence="3">
    <location>
        <begin position="323"/>
        <end position="332"/>
    </location>
</feature>
<keyword evidence="1" id="KW-0677">Repeat</keyword>
<evidence type="ECO:0000313" key="4">
    <source>
        <dbReference type="EMBL" id="CAL1529609.1"/>
    </source>
</evidence>
<protein>
    <submittedName>
        <fullName evidence="4">Uncharacterized protein</fullName>
    </submittedName>
</protein>
<dbReference type="PANTHER" id="PTHR24104">
    <property type="entry name" value="E3 UBIQUITIN-PROTEIN LIGASE NHLRC1-RELATED"/>
    <property type="match status" value="1"/>
</dbReference>
<evidence type="ECO:0000256" key="3">
    <source>
        <dbReference type="SAM" id="MobiDB-lite"/>
    </source>
</evidence>
<gene>
    <name evidence="4" type="ORF">GSLYS_00003764001</name>
</gene>
<feature type="repeat" description="NHL" evidence="2">
    <location>
        <begin position="644"/>
        <end position="687"/>
    </location>
</feature>
<organism evidence="4 5">
    <name type="scientific">Lymnaea stagnalis</name>
    <name type="common">Great pond snail</name>
    <name type="synonym">Helix stagnalis</name>
    <dbReference type="NCBI Taxonomy" id="6523"/>
    <lineage>
        <taxon>Eukaryota</taxon>
        <taxon>Metazoa</taxon>
        <taxon>Spiralia</taxon>
        <taxon>Lophotrochozoa</taxon>
        <taxon>Mollusca</taxon>
        <taxon>Gastropoda</taxon>
        <taxon>Heterobranchia</taxon>
        <taxon>Euthyneura</taxon>
        <taxon>Panpulmonata</taxon>
        <taxon>Hygrophila</taxon>
        <taxon>Lymnaeoidea</taxon>
        <taxon>Lymnaeidae</taxon>
        <taxon>Lymnaea</taxon>
    </lineage>
</organism>
<dbReference type="Gene3D" id="2.120.10.30">
    <property type="entry name" value="TolB, C-terminal domain"/>
    <property type="match status" value="2"/>
</dbReference>
<name>A0AAV2H7B6_LYMST</name>
<evidence type="ECO:0000313" key="5">
    <source>
        <dbReference type="Proteomes" id="UP001497497"/>
    </source>
</evidence>
<comment type="caution">
    <text evidence="4">The sequence shown here is derived from an EMBL/GenBank/DDBJ whole genome shotgun (WGS) entry which is preliminary data.</text>
</comment>
<dbReference type="InterPro" id="IPR011042">
    <property type="entry name" value="6-blade_b-propeller_TolB-like"/>
</dbReference>
<dbReference type="InterPro" id="IPR001258">
    <property type="entry name" value="NHL_repeat"/>
</dbReference>
<dbReference type="Pfam" id="PF01436">
    <property type="entry name" value="NHL"/>
    <property type="match status" value="1"/>
</dbReference>
<dbReference type="Proteomes" id="UP001497497">
    <property type="component" value="Unassembled WGS sequence"/>
</dbReference>
<dbReference type="SUPFAM" id="SSF101898">
    <property type="entry name" value="NHL repeat"/>
    <property type="match status" value="1"/>
</dbReference>
<dbReference type="InterPro" id="IPR050952">
    <property type="entry name" value="TRIM-NHL_E3_ligases"/>
</dbReference>
<proteinExistence type="predicted"/>
<dbReference type="GO" id="GO:0043161">
    <property type="term" value="P:proteasome-mediated ubiquitin-dependent protein catabolic process"/>
    <property type="evidence" value="ECO:0007669"/>
    <property type="project" value="TreeGrafter"/>
</dbReference>
<dbReference type="AlphaFoldDB" id="A0AAV2H7B6"/>
<accession>A0AAV2H7B6</accession>
<dbReference type="GO" id="GO:0000209">
    <property type="term" value="P:protein polyubiquitination"/>
    <property type="evidence" value="ECO:0007669"/>
    <property type="project" value="TreeGrafter"/>
</dbReference>
<keyword evidence="5" id="KW-1185">Reference proteome</keyword>
<feature type="repeat" description="NHL" evidence="2">
    <location>
        <begin position="610"/>
        <end position="640"/>
    </location>
</feature>
<dbReference type="EMBL" id="CAXITT010000051">
    <property type="protein sequence ID" value="CAL1529609.1"/>
    <property type="molecule type" value="Genomic_DNA"/>
</dbReference>
<reference evidence="4 5" key="1">
    <citation type="submission" date="2024-04" db="EMBL/GenBank/DDBJ databases">
        <authorList>
            <consortium name="Genoscope - CEA"/>
            <person name="William W."/>
        </authorList>
    </citation>
    <scope>NUCLEOTIDE SEQUENCE [LARGE SCALE GENOMIC DNA]</scope>
</reference>
<evidence type="ECO:0000256" key="1">
    <source>
        <dbReference type="ARBA" id="ARBA00022737"/>
    </source>
</evidence>
<feature type="region of interest" description="Disordered" evidence="3">
    <location>
        <begin position="312"/>
        <end position="359"/>
    </location>
</feature>
<dbReference type="GO" id="GO:0061630">
    <property type="term" value="F:ubiquitin protein ligase activity"/>
    <property type="evidence" value="ECO:0007669"/>
    <property type="project" value="TreeGrafter"/>
</dbReference>
<sequence>MSRKFFKLRQTTIRETSDTRHILPHQREAISGIEFPIGYFEHRGSCDDPEVFAGKENIDPVFETKRANQQPFIEIDLHRVFHSDCEMAAVESYAIKSGLHTVSERVPIDYCCAPYDRQVVTSFLTPLPEDSVSSEDGAESGHWFLGDACHKPGTVTPGVAATITEIDNEDAFREGTNEKMGSDADVTPVSPIGSMMLALPFKRHVSFSDEPSAPSSPVETRPRIQIRLMRVRSTSVADVSKTYPSSEHKSTETGLQRSVAQSLHLSMSNPDMSPKGAGYFKKIKTLFRPKSARHLPILMSASSDQINKITWPEPNTLTHRSKSTSSETSSESLSEDHIKPRGKATISPGKLSKHKYSSKAKGGLIKSQASLPAMNSKFFNKTLDTGIEELRGDDGAAVLSRAPGIPPLERSYSLVRSESRDPNTVNFPRMPSIRKRHCNVRLVHHFTTALPPDQTLESHVIKEATHIQPLEGGEAVVTDVLSNKLVLFDNKGYPKVTFAVEAGSEPWATCVTSDGALAVTLKRQGCVSLWSTSGEPIAEFGESELSAPTGIQCDTKGRFVVADEEANAVCIFNKHGAYQTELTAPSMTTKENQEPGCLPTNGVSFATAFFNRPRYICITKDGNYVISDSANHCIKIFDSSLSFIGQFGTFGRCDGQFKFPYGVASDDAGYIYVADHYNSRVTLFSKDGSFVEHLLTTQDGISRPSSIAVLKSLLYVTHGDLRSNKVSVFNIKIDPSSNTPQVDPSSNTPQI</sequence>
<evidence type="ECO:0000256" key="2">
    <source>
        <dbReference type="PROSITE-ProRule" id="PRU00504"/>
    </source>
</evidence>
<feature type="repeat" description="NHL" evidence="2">
    <location>
        <begin position="539"/>
        <end position="575"/>
    </location>
</feature>
<dbReference type="CDD" id="cd05819">
    <property type="entry name" value="NHL"/>
    <property type="match status" value="1"/>
</dbReference>